<keyword evidence="2" id="KW-1185">Reference proteome</keyword>
<feature type="non-terminal residue" evidence="1">
    <location>
        <position position="36"/>
    </location>
</feature>
<evidence type="ECO:0000313" key="2">
    <source>
        <dbReference type="Proteomes" id="UP000265520"/>
    </source>
</evidence>
<comment type="caution">
    <text evidence="1">The sequence shown here is derived from an EMBL/GenBank/DDBJ whole genome shotgun (WGS) entry which is preliminary data.</text>
</comment>
<organism evidence="1 2">
    <name type="scientific">Trifolium medium</name>
    <dbReference type="NCBI Taxonomy" id="97028"/>
    <lineage>
        <taxon>Eukaryota</taxon>
        <taxon>Viridiplantae</taxon>
        <taxon>Streptophyta</taxon>
        <taxon>Embryophyta</taxon>
        <taxon>Tracheophyta</taxon>
        <taxon>Spermatophyta</taxon>
        <taxon>Magnoliopsida</taxon>
        <taxon>eudicotyledons</taxon>
        <taxon>Gunneridae</taxon>
        <taxon>Pentapetalae</taxon>
        <taxon>rosids</taxon>
        <taxon>fabids</taxon>
        <taxon>Fabales</taxon>
        <taxon>Fabaceae</taxon>
        <taxon>Papilionoideae</taxon>
        <taxon>50 kb inversion clade</taxon>
        <taxon>NPAAA clade</taxon>
        <taxon>Hologalegina</taxon>
        <taxon>IRL clade</taxon>
        <taxon>Trifolieae</taxon>
        <taxon>Trifolium</taxon>
    </lineage>
</organism>
<dbReference type="Proteomes" id="UP000265520">
    <property type="component" value="Unassembled WGS sequence"/>
</dbReference>
<protein>
    <submittedName>
        <fullName evidence="1">Uncharacterized protein</fullName>
    </submittedName>
</protein>
<dbReference type="AlphaFoldDB" id="A0A392VCZ9"/>
<proteinExistence type="predicted"/>
<accession>A0A392VCZ9</accession>
<name>A0A392VCZ9_9FABA</name>
<reference evidence="1 2" key="1">
    <citation type="journal article" date="2018" name="Front. Plant Sci.">
        <title>Red Clover (Trifolium pratense) and Zigzag Clover (T. medium) - A Picture of Genomic Similarities and Differences.</title>
        <authorList>
            <person name="Dluhosova J."/>
            <person name="Istvanek J."/>
            <person name="Nedelnik J."/>
            <person name="Repkova J."/>
        </authorList>
    </citation>
    <scope>NUCLEOTIDE SEQUENCE [LARGE SCALE GENOMIC DNA]</scope>
    <source>
        <strain evidence="2">cv. 10/8</strain>
        <tissue evidence="1">Leaf</tissue>
    </source>
</reference>
<sequence length="36" mass="4088">MAMISLLGEQVDPKARTRTLDEQVSWMARIRGLGEQ</sequence>
<evidence type="ECO:0000313" key="1">
    <source>
        <dbReference type="EMBL" id="MCI86236.1"/>
    </source>
</evidence>
<dbReference type="EMBL" id="LXQA011134903">
    <property type="protein sequence ID" value="MCI86236.1"/>
    <property type="molecule type" value="Genomic_DNA"/>
</dbReference>